<feature type="compositionally biased region" description="Basic and acidic residues" evidence="1">
    <location>
        <begin position="62"/>
        <end position="74"/>
    </location>
</feature>
<feature type="region of interest" description="Disordered" evidence="1">
    <location>
        <begin position="55"/>
        <end position="74"/>
    </location>
</feature>
<dbReference type="RefSeq" id="WP_179632450.1">
    <property type="nucleotide sequence ID" value="NZ_JACCFH010000001.1"/>
</dbReference>
<evidence type="ECO:0000256" key="1">
    <source>
        <dbReference type="SAM" id="MobiDB-lite"/>
    </source>
</evidence>
<dbReference type="EMBL" id="JACCFH010000001">
    <property type="protein sequence ID" value="NYG31455.1"/>
    <property type="molecule type" value="Genomic_DNA"/>
</dbReference>
<evidence type="ECO:0000313" key="2">
    <source>
        <dbReference type="EMBL" id="NYG31455.1"/>
    </source>
</evidence>
<dbReference type="InterPro" id="IPR018691">
    <property type="entry name" value="DUF2188"/>
</dbReference>
<organism evidence="2 3">
    <name type="scientific">Sphaerotilus montanus</name>
    <dbReference type="NCBI Taxonomy" id="522889"/>
    <lineage>
        <taxon>Bacteria</taxon>
        <taxon>Pseudomonadati</taxon>
        <taxon>Pseudomonadota</taxon>
        <taxon>Betaproteobacteria</taxon>
        <taxon>Burkholderiales</taxon>
        <taxon>Sphaerotilaceae</taxon>
        <taxon>Sphaerotilus</taxon>
    </lineage>
</organism>
<dbReference type="Proteomes" id="UP000518288">
    <property type="component" value="Unassembled WGS sequence"/>
</dbReference>
<keyword evidence="3" id="KW-1185">Reference proteome</keyword>
<sequence>MSKRNQHVVPREDGWAVKGAGAKRDTQVFDRKQDAVDRAREISQNQKSELVVHGQNGQIQYKDSHGNDRFPPRG</sequence>
<dbReference type="Pfam" id="PF09954">
    <property type="entry name" value="DUF2188"/>
    <property type="match status" value="1"/>
</dbReference>
<comment type="caution">
    <text evidence="2">The sequence shown here is derived from an EMBL/GenBank/DDBJ whole genome shotgun (WGS) entry which is preliminary data.</text>
</comment>
<accession>A0A7Y9UI85</accession>
<dbReference type="AlphaFoldDB" id="A0A7Y9UI85"/>
<protein>
    <submittedName>
        <fullName evidence="2">Uncharacterized protein YdaT</fullName>
    </submittedName>
</protein>
<gene>
    <name evidence="2" type="ORF">BDD16_000441</name>
</gene>
<proteinExistence type="predicted"/>
<reference evidence="2 3" key="1">
    <citation type="submission" date="2020-07" db="EMBL/GenBank/DDBJ databases">
        <title>Genomic Encyclopedia of Archaeal and Bacterial Type Strains, Phase II (KMG-II): from individual species to whole genera.</title>
        <authorList>
            <person name="Goeker M."/>
        </authorList>
    </citation>
    <scope>NUCLEOTIDE SEQUENCE [LARGE SCALE GENOMIC DNA]</scope>
    <source>
        <strain evidence="2 3">DSM 21226</strain>
    </source>
</reference>
<evidence type="ECO:0000313" key="3">
    <source>
        <dbReference type="Proteomes" id="UP000518288"/>
    </source>
</evidence>
<name>A0A7Y9UI85_9BURK</name>